<name>A0ABU9D3J6_9NOCA</name>
<dbReference type="PANTHER" id="PTHR46268:SF6">
    <property type="entry name" value="UNIVERSAL STRESS PROTEIN UP12"/>
    <property type="match status" value="1"/>
</dbReference>
<organism evidence="3 4">
    <name type="scientific">Rhodococcus navarretei</name>
    <dbReference type="NCBI Taxonomy" id="3128981"/>
    <lineage>
        <taxon>Bacteria</taxon>
        <taxon>Bacillati</taxon>
        <taxon>Actinomycetota</taxon>
        <taxon>Actinomycetes</taxon>
        <taxon>Mycobacteriales</taxon>
        <taxon>Nocardiaceae</taxon>
        <taxon>Rhodococcus</taxon>
    </lineage>
</organism>
<feature type="domain" description="UspA" evidence="2">
    <location>
        <begin position="10"/>
        <end position="145"/>
    </location>
</feature>
<accession>A0ABU9D3J6</accession>
<protein>
    <submittedName>
        <fullName evidence="3">Universal stress protein</fullName>
    </submittedName>
</protein>
<comment type="caution">
    <text evidence="3">The sequence shown here is derived from an EMBL/GenBank/DDBJ whole genome shotgun (WGS) entry which is preliminary data.</text>
</comment>
<dbReference type="EMBL" id="JBBPCN010000001">
    <property type="protein sequence ID" value="MEK8073826.1"/>
    <property type="molecule type" value="Genomic_DNA"/>
</dbReference>
<evidence type="ECO:0000313" key="4">
    <source>
        <dbReference type="Proteomes" id="UP001456513"/>
    </source>
</evidence>
<dbReference type="Proteomes" id="UP001456513">
    <property type="component" value="Unassembled WGS sequence"/>
</dbReference>
<dbReference type="InterPro" id="IPR006016">
    <property type="entry name" value="UspA"/>
</dbReference>
<dbReference type="Pfam" id="PF00582">
    <property type="entry name" value="Usp"/>
    <property type="match status" value="2"/>
</dbReference>
<feature type="domain" description="UspA" evidence="2">
    <location>
        <begin position="155"/>
        <end position="292"/>
    </location>
</feature>
<evidence type="ECO:0000313" key="3">
    <source>
        <dbReference type="EMBL" id="MEK8073826.1"/>
    </source>
</evidence>
<comment type="similarity">
    <text evidence="1">Belongs to the universal stress protein A family.</text>
</comment>
<dbReference type="PRINTS" id="PR01438">
    <property type="entry name" value="UNVRSLSTRESS"/>
</dbReference>
<evidence type="ECO:0000259" key="2">
    <source>
        <dbReference type="Pfam" id="PF00582"/>
    </source>
</evidence>
<evidence type="ECO:0000256" key="1">
    <source>
        <dbReference type="ARBA" id="ARBA00008791"/>
    </source>
</evidence>
<dbReference type="PANTHER" id="PTHR46268">
    <property type="entry name" value="STRESS RESPONSE PROTEIN NHAX"/>
    <property type="match status" value="1"/>
</dbReference>
<keyword evidence="4" id="KW-1185">Reference proteome</keyword>
<proteinExistence type="inferred from homology"/>
<dbReference type="InterPro" id="IPR006015">
    <property type="entry name" value="Universal_stress_UspA"/>
</dbReference>
<dbReference type="InterPro" id="IPR014729">
    <property type="entry name" value="Rossmann-like_a/b/a_fold"/>
</dbReference>
<gene>
    <name evidence="3" type="ORF">AABD04_23520</name>
</gene>
<dbReference type="CDD" id="cd00293">
    <property type="entry name" value="USP-like"/>
    <property type="match status" value="1"/>
</dbReference>
<reference evidence="3 4" key="1">
    <citation type="submission" date="2024-03" db="EMBL/GenBank/DDBJ databases">
        <title>Rhodococcus navarretei sp. nov. and Pseudarthrobacter quantumdoti sp. nov., two new species with the ability to biosynthesize Quantum Dots isolated from soil samples at Union Glacier, Antarctica.</title>
        <authorList>
            <person name="Vargas M."/>
        </authorList>
    </citation>
    <scope>NUCLEOTIDE SEQUENCE [LARGE SCALE GENOMIC DNA]</scope>
    <source>
        <strain evidence="3 4">EXRC-4A-4</strain>
    </source>
</reference>
<dbReference type="RefSeq" id="WP_341442697.1">
    <property type="nucleotide sequence ID" value="NZ_JBBPCN010000001.1"/>
</dbReference>
<sequence>MSNSTDRMLPILVGIDGSSEADAAALWAAAYAAKVRAPVRLVHAVPEGDWYGSAAFVDGGALERDLRAIGRKHLARAEAAIHHAAPEVSVETVTADGTIASYVADAGAELVVLGSRKSSALRDLTLGSNTLRVVTHAQCPVLLMRTAVDSADPARPIVVGVDGSEQSDRALGAALEIAHTLGSPVVAVNYWGFDPQAGLGTGFEDVDWVSIRAHEQHWLDTHVETVHEKYPDVALSTVSSQSSPTRGLRAMSASASMIVVGCRGRGAFLGTILGSVSQNLVHHADCSVLIVR</sequence>
<dbReference type="Gene3D" id="3.40.50.620">
    <property type="entry name" value="HUPs"/>
    <property type="match status" value="2"/>
</dbReference>
<dbReference type="SUPFAM" id="SSF52402">
    <property type="entry name" value="Adenine nucleotide alpha hydrolases-like"/>
    <property type="match status" value="2"/>
</dbReference>